<dbReference type="Pfam" id="PF00166">
    <property type="entry name" value="Cpn10"/>
    <property type="match status" value="1"/>
</dbReference>
<accession>A0A6J5TAA3</accession>
<dbReference type="GO" id="GO:0044183">
    <property type="term" value="F:protein folding chaperone"/>
    <property type="evidence" value="ECO:0007669"/>
    <property type="project" value="InterPro"/>
</dbReference>
<dbReference type="InterPro" id="IPR011032">
    <property type="entry name" value="GroES-like_sf"/>
</dbReference>
<keyword evidence="1" id="KW-0143">Chaperone</keyword>
<protein>
    <submittedName>
        <fullName evidence="2">GroES chaperonin family</fullName>
    </submittedName>
</protein>
<dbReference type="EMBL" id="LR797824">
    <property type="protein sequence ID" value="CAB4241723.1"/>
    <property type="molecule type" value="Genomic_DNA"/>
</dbReference>
<dbReference type="Gene3D" id="2.30.33.40">
    <property type="entry name" value="GroES chaperonin"/>
    <property type="match status" value="1"/>
</dbReference>
<evidence type="ECO:0000256" key="1">
    <source>
        <dbReference type="ARBA" id="ARBA00023186"/>
    </source>
</evidence>
<dbReference type="SUPFAM" id="SSF50129">
    <property type="entry name" value="GroES-like"/>
    <property type="match status" value="1"/>
</dbReference>
<organism evidence="2">
    <name type="scientific">uncultured Caudovirales phage</name>
    <dbReference type="NCBI Taxonomy" id="2100421"/>
    <lineage>
        <taxon>Viruses</taxon>
        <taxon>Duplodnaviria</taxon>
        <taxon>Heunggongvirae</taxon>
        <taxon>Uroviricota</taxon>
        <taxon>Caudoviricetes</taxon>
        <taxon>Peduoviridae</taxon>
        <taxon>Maltschvirus</taxon>
        <taxon>Maltschvirus maltsch</taxon>
    </lineage>
</organism>
<reference evidence="2" key="1">
    <citation type="submission" date="2020-05" db="EMBL/GenBank/DDBJ databases">
        <authorList>
            <person name="Chiriac C."/>
            <person name="Salcher M."/>
            <person name="Ghai R."/>
            <person name="Kavagutti S V."/>
        </authorList>
    </citation>
    <scope>NUCLEOTIDE SEQUENCE</scope>
</reference>
<dbReference type="GO" id="GO:0005524">
    <property type="term" value="F:ATP binding"/>
    <property type="evidence" value="ECO:0007669"/>
    <property type="project" value="InterPro"/>
</dbReference>
<name>A0A6J5TAA3_9CAUD</name>
<dbReference type="InterPro" id="IPR020818">
    <property type="entry name" value="Chaperonin_GroES"/>
</dbReference>
<evidence type="ECO:0000313" key="2">
    <source>
        <dbReference type="EMBL" id="CAB4241723.1"/>
    </source>
</evidence>
<sequence>MQTIRPLKDRVLAELMGLDDRVTASGIIIKSEDGKDRGVRPRWAKVRLVGEGIDWVEPGQYVLVSHGRWSRQFETEHMGEKLKLVYLDNKECLVVANELPTDDYIGVGIDTTPNVARAEDFGAR</sequence>
<gene>
    <name evidence="2" type="ORF">UFOVP71_261</name>
</gene>
<proteinExistence type="predicted"/>
<dbReference type="InterPro" id="IPR037124">
    <property type="entry name" value="Chaperonin_GroES_sf"/>
</dbReference>